<evidence type="ECO:0000313" key="3">
    <source>
        <dbReference type="Proteomes" id="UP000037035"/>
    </source>
</evidence>
<comment type="caution">
    <text evidence="2">The sequence shown here is derived from an EMBL/GenBank/DDBJ whole genome shotgun (WGS) entry which is preliminary data.</text>
</comment>
<sequence length="409" mass="45577">MMPPRVNSTSTLLEHVRGTTLISRAFIPNLLVGCLMIWITTINVKSVMKIKVRSVWLMVSLTNVIVGSAYVWITQMSWGIPLQSSLLFSSLLLLSAVWGNVVLPLGTDLAFRAYVNCSFILIFLVGGVGTGGGIEEAPLQVRGWGVWRLILVLGEIFSEVFACASAQQAARIECVDVACVFQMGWSLPGMQLNWCVDVACVYQMVWHLFSKQVVSVYCAWRAIVAVVQYFPLVEIVFHLPNGYLCLRFCTTGCEDVKLNTSHGTKLMGWSLPGMQLNWCVDVACVYQMVWHLCLKQVFAHKSLYRAINRGGRSLLFYNTSHWLRYEPLTGPFPQATVMLSLFSFRLCKWLTARHRGDWWNTGVAMTLALGGTRRRVGGWGEPGQGAGLGERVEPPGLGEWDEGQVLGGW</sequence>
<gene>
    <name evidence="2" type="ORF">VP01_1660g5</name>
</gene>
<evidence type="ECO:0000256" key="1">
    <source>
        <dbReference type="SAM" id="Phobius"/>
    </source>
</evidence>
<dbReference type="EMBL" id="LAVV01006460">
    <property type="protein sequence ID" value="KNZ59793.1"/>
    <property type="molecule type" value="Genomic_DNA"/>
</dbReference>
<dbReference type="Proteomes" id="UP000037035">
    <property type="component" value="Unassembled WGS sequence"/>
</dbReference>
<keyword evidence="3" id="KW-1185">Reference proteome</keyword>
<dbReference type="VEuPathDB" id="FungiDB:VP01_1660g5"/>
<evidence type="ECO:0000313" key="2">
    <source>
        <dbReference type="EMBL" id="KNZ59793.1"/>
    </source>
</evidence>
<keyword evidence="1" id="KW-0472">Membrane</keyword>
<feature type="transmembrane region" description="Helical" evidence="1">
    <location>
        <begin position="85"/>
        <end position="106"/>
    </location>
</feature>
<feature type="transmembrane region" description="Helical" evidence="1">
    <location>
        <begin position="20"/>
        <end position="42"/>
    </location>
</feature>
<protein>
    <submittedName>
        <fullName evidence="2">Uncharacterized protein</fullName>
    </submittedName>
</protein>
<name>A0A0L6VGB6_9BASI</name>
<organism evidence="2 3">
    <name type="scientific">Puccinia sorghi</name>
    <dbReference type="NCBI Taxonomy" id="27349"/>
    <lineage>
        <taxon>Eukaryota</taxon>
        <taxon>Fungi</taxon>
        <taxon>Dikarya</taxon>
        <taxon>Basidiomycota</taxon>
        <taxon>Pucciniomycotina</taxon>
        <taxon>Pucciniomycetes</taxon>
        <taxon>Pucciniales</taxon>
        <taxon>Pucciniaceae</taxon>
        <taxon>Puccinia</taxon>
    </lineage>
</organism>
<keyword evidence="1" id="KW-0812">Transmembrane</keyword>
<feature type="transmembrane region" description="Helical" evidence="1">
    <location>
        <begin position="113"/>
        <end position="134"/>
    </location>
</feature>
<reference evidence="2 3" key="1">
    <citation type="submission" date="2015-08" db="EMBL/GenBank/DDBJ databases">
        <title>Next Generation Sequencing and Analysis of the Genome of Puccinia sorghi L Schw, the Causal Agent of Maize Common Rust.</title>
        <authorList>
            <person name="Rochi L."/>
            <person name="Burguener G."/>
            <person name="Darino M."/>
            <person name="Turjanski A."/>
            <person name="Kreff E."/>
            <person name="Dieguez M.J."/>
            <person name="Sacco F."/>
        </authorList>
    </citation>
    <scope>NUCLEOTIDE SEQUENCE [LARGE SCALE GENOMIC DNA]</scope>
    <source>
        <strain evidence="2 3">RO10H11247</strain>
    </source>
</reference>
<accession>A0A0L6VGB6</accession>
<dbReference type="AlphaFoldDB" id="A0A0L6VGB6"/>
<feature type="transmembrane region" description="Helical" evidence="1">
    <location>
        <begin position="54"/>
        <end position="73"/>
    </location>
</feature>
<proteinExistence type="predicted"/>
<keyword evidence="1" id="KW-1133">Transmembrane helix</keyword>